<name>A0ABV0ZKU8_9TELE</name>
<evidence type="ECO:0000313" key="2">
    <source>
        <dbReference type="Proteomes" id="UP001469553"/>
    </source>
</evidence>
<organism evidence="1 2">
    <name type="scientific">Ameca splendens</name>
    <dbReference type="NCBI Taxonomy" id="208324"/>
    <lineage>
        <taxon>Eukaryota</taxon>
        <taxon>Metazoa</taxon>
        <taxon>Chordata</taxon>
        <taxon>Craniata</taxon>
        <taxon>Vertebrata</taxon>
        <taxon>Euteleostomi</taxon>
        <taxon>Actinopterygii</taxon>
        <taxon>Neopterygii</taxon>
        <taxon>Teleostei</taxon>
        <taxon>Neoteleostei</taxon>
        <taxon>Acanthomorphata</taxon>
        <taxon>Ovalentaria</taxon>
        <taxon>Atherinomorphae</taxon>
        <taxon>Cyprinodontiformes</taxon>
        <taxon>Goodeidae</taxon>
        <taxon>Ameca</taxon>
    </lineage>
</organism>
<gene>
    <name evidence="1" type="ORF">AMECASPLE_004819</name>
</gene>
<comment type="caution">
    <text evidence="1">The sequence shown here is derived from an EMBL/GenBank/DDBJ whole genome shotgun (WGS) entry which is preliminary data.</text>
</comment>
<reference evidence="1 2" key="1">
    <citation type="submission" date="2021-06" db="EMBL/GenBank/DDBJ databases">
        <authorList>
            <person name="Palmer J.M."/>
        </authorList>
    </citation>
    <scope>NUCLEOTIDE SEQUENCE [LARGE SCALE GENOMIC DNA]</scope>
    <source>
        <strain evidence="1 2">AS_MEX2019</strain>
        <tissue evidence="1">Muscle</tissue>
    </source>
</reference>
<keyword evidence="2" id="KW-1185">Reference proteome</keyword>
<proteinExistence type="predicted"/>
<sequence>MEVCEPLLSKAVEEGSPGSSLRPTIAHPYGACLLTAGLSLSLPSSPWATCCETDGWGRVDRQTEGSREREAKNYKVVKWETISRSTSEDERCPSRGLWDLHHSLSERQNKPWTGCYNSI</sequence>
<protein>
    <submittedName>
        <fullName evidence="1">Uncharacterized protein</fullName>
    </submittedName>
</protein>
<dbReference type="Proteomes" id="UP001469553">
    <property type="component" value="Unassembled WGS sequence"/>
</dbReference>
<dbReference type="EMBL" id="JAHRIP010066042">
    <property type="protein sequence ID" value="MEQ2306121.1"/>
    <property type="molecule type" value="Genomic_DNA"/>
</dbReference>
<accession>A0ABV0ZKU8</accession>
<evidence type="ECO:0000313" key="1">
    <source>
        <dbReference type="EMBL" id="MEQ2306121.1"/>
    </source>
</evidence>